<feature type="domain" description="Cadherin" evidence="9">
    <location>
        <begin position="242"/>
        <end position="448"/>
    </location>
</feature>
<dbReference type="VEuPathDB" id="VectorBase:PHUM489430"/>
<keyword evidence="8" id="KW-0732">Signal</keyword>
<feature type="domain" description="Cadherin" evidence="9">
    <location>
        <begin position="134"/>
        <end position="241"/>
    </location>
</feature>
<evidence type="ECO:0000256" key="2">
    <source>
        <dbReference type="ARBA" id="ARBA00022737"/>
    </source>
</evidence>
<dbReference type="InterPro" id="IPR015919">
    <property type="entry name" value="Cadherin-like_sf"/>
</dbReference>
<protein>
    <recommendedName>
        <fullName evidence="9">Cadherin domain-containing protein</fullName>
    </recommendedName>
</protein>
<dbReference type="GO" id="GO:0007156">
    <property type="term" value="P:homophilic cell adhesion via plasma membrane adhesion molecules"/>
    <property type="evidence" value="ECO:0007669"/>
    <property type="project" value="InterPro"/>
</dbReference>
<dbReference type="GO" id="GO:0016339">
    <property type="term" value="P:calcium-dependent cell-cell adhesion via plasma membrane cell adhesion molecules"/>
    <property type="evidence" value="ECO:0007669"/>
    <property type="project" value="TreeGrafter"/>
</dbReference>
<evidence type="ECO:0000256" key="3">
    <source>
        <dbReference type="ARBA" id="ARBA00022837"/>
    </source>
</evidence>
<dbReference type="PANTHER" id="PTHR24027">
    <property type="entry name" value="CADHERIN-23"/>
    <property type="match status" value="1"/>
</dbReference>
<dbReference type="GO" id="GO:0005912">
    <property type="term" value="C:adherens junction"/>
    <property type="evidence" value="ECO:0007669"/>
    <property type="project" value="TreeGrafter"/>
</dbReference>
<reference evidence="11" key="3">
    <citation type="submission" date="2021-02" db="UniProtKB">
        <authorList>
            <consortium name="EnsemblMetazoa"/>
        </authorList>
    </citation>
    <scope>IDENTIFICATION</scope>
    <source>
        <strain evidence="11">USDA</strain>
    </source>
</reference>
<dbReference type="HOGENOM" id="CLU_016470_0_0_1"/>
<dbReference type="Pfam" id="PF00028">
    <property type="entry name" value="Cadherin"/>
    <property type="match status" value="3"/>
</dbReference>
<dbReference type="GO" id="GO:0016342">
    <property type="term" value="C:catenin complex"/>
    <property type="evidence" value="ECO:0007669"/>
    <property type="project" value="TreeGrafter"/>
</dbReference>
<gene>
    <name evidence="11" type="primary">8235715</name>
    <name evidence="10" type="ORF">Phum_PHUM489430</name>
</gene>
<evidence type="ECO:0000256" key="6">
    <source>
        <dbReference type="SAM" id="MobiDB-lite"/>
    </source>
</evidence>
<comment type="subcellular location">
    <subcellularLocation>
        <location evidence="1">Membrane</location>
    </subcellularLocation>
</comment>
<dbReference type="OrthoDB" id="6250271at2759"/>
<proteinExistence type="predicted"/>
<dbReference type="PANTHER" id="PTHR24027:SF438">
    <property type="entry name" value="CADHERIN 23"/>
    <property type="match status" value="1"/>
</dbReference>
<dbReference type="PROSITE" id="PS00232">
    <property type="entry name" value="CADHERIN_1"/>
    <property type="match status" value="1"/>
</dbReference>
<dbReference type="PROSITE" id="PS50268">
    <property type="entry name" value="CADHERIN_2"/>
    <property type="match status" value="3"/>
</dbReference>
<evidence type="ECO:0000313" key="12">
    <source>
        <dbReference type="Proteomes" id="UP000009046"/>
    </source>
</evidence>
<evidence type="ECO:0000259" key="9">
    <source>
        <dbReference type="PROSITE" id="PS50268"/>
    </source>
</evidence>
<dbReference type="GO" id="GO:0045296">
    <property type="term" value="F:cadherin binding"/>
    <property type="evidence" value="ECO:0007669"/>
    <property type="project" value="TreeGrafter"/>
</dbReference>
<dbReference type="AlphaFoldDB" id="E0VWN8"/>
<dbReference type="InParanoid" id="E0VWN8"/>
<dbReference type="Proteomes" id="UP000009046">
    <property type="component" value="Unassembled WGS sequence"/>
</dbReference>
<evidence type="ECO:0000256" key="8">
    <source>
        <dbReference type="SAM" id="SignalP"/>
    </source>
</evidence>
<dbReference type="GO" id="GO:0000902">
    <property type="term" value="P:cell morphogenesis"/>
    <property type="evidence" value="ECO:0007669"/>
    <property type="project" value="TreeGrafter"/>
</dbReference>
<dbReference type="GO" id="GO:0007043">
    <property type="term" value="P:cell-cell junction assembly"/>
    <property type="evidence" value="ECO:0007669"/>
    <property type="project" value="TreeGrafter"/>
</dbReference>
<dbReference type="GO" id="GO:0044331">
    <property type="term" value="P:cell-cell adhesion mediated by cadherin"/>
    <property type="evidence" value="ECO:0007669"/>
    <property type="project" value="TreeGrafter"/>
</dbReference>
<dbReference type="GO" id="GO:0016477">
    <property type="term" value="P:cell migration"/>
    <property type="evidence" value="ECO:0007669"/>
    <property type="project" value="TreeGrafter"/>
</dbReference>
<evidence type="ECO:0000256" key="5">
    <source>
        <dbReference type="PROSITE-ProRule" id="PRU00043"/>
    </source>
</evidence>
<dbReference type="SUPFAM" id="SSF49313">
    <property type="entry name" value="Cadherin-like"/>
    <property type="match status" value="4"/>
</dbReference>
<dbReference type="CTD" id="8235715"/>
<dbReference type="RefSeq" id="XP_002430532.1">
    <property type="nucleotide sequence ID" value="XM_002430487.1"/>
</dbReference>
<dbReference type="EMBL" id="AAZO01005926">
    <property type="status" value="NOT_ANNOTATED_CDS"/>
    <property type="molecule type" value="Genomic_DNA"/>
</dbReference>
<reference evidence="10" key="2">
    <citation type="submission" date="2007-04" db="EMBL/GenBank/DDBJ databases">
        <title>The genome of the human body louse.</title>
        <authorList>
            <consortium name="The Human Body Louse Genome Consortium"/>
            <person name="Kirkness E."/>
            <person name="Walenz B."/>
            <person name="Hass B."/>
            <person name="Bruggner R."/>
            <person name="Strausberg R."/>
        </authorList>
    </citation>
    <scope>NUCLEOTIDE SEQUENCE</scope>
    <source>
        <strain evidence="10">USDA</strain>
    </source>
</reference>
<sequence length="708" mass="78438">MILNHFVMMITFLHLTKSDNRCFLENGGSSESFFVSESLPVNSIIGVLKVFGNPSEQFGDITLKLQRPDSPVKIAKGSKNLTLVRQLDKEGIIGPSSVYVNILCERRGLSSDPGYVIPVNIRVTDANDNAPEFINGPYVLNISEVTVIGTRVLQGIRAVDKDQQGPFSTVQYSVVPGPYSDYFVFLNALEGTLILRKSLDYESITNFTIKIRAQDLGSPPQYNDAEVKINVIDADDQNPRFITDRYSAVLPSQPAVGTRLRLVPFDLIATDQDKGINSPVFYSFNSDGVDYQLFSIDPATGFITVAKELEEDDLNQPATLVVRATQVDNKDRYALATVTISRKGGGVQTLHFLQKLYLAGVLENAPVNSVVLTAVTNRPRDKRVRQWLEKEEGVFGVSNTGDITLLKPLDYETRDVYVFRVHATDGRINDTALVNITVLNVNDWDPRFRYPQYEFFVSAKDLEPGHVVGTIEAADGDRGDHLTLSLKGPHAHLFRINNSGQLSIISSQSINSSDAHIVAVATDSGLPPRQTSVPITIHFPNKIIKAANTWLSGGESFLMIGVFSTLLIFLLLIIIALGLYIHKGKRKKKVEDSSEKSNSSSSTDCKTSDSSSSLSPNLMDVDGRVFNKFNPPPSTKRIAPTPPQISEEQECTCSLGSREWMNGSIPRRVKKLSWDDDNDDNVNDNIQRQERLLSYWTMVVAPDQCTEI</sequence>
<dbReference type="PRINTS" id="PR00205">
    <property type="entry name" value="CADHERIN"/>
</dbReference>
<keyword evidence="4 7" id="KW-0472">Membrane</keyword>
<dbReference type="EnsemblMetazoa" id="PHUM489430-RA">
    <property type="protein sequence ID" value="PHUM489430-PA"/>
    <property type="gene ID" value="PHUM489430"/>
</dbReference>
<dbReference type="STRING" id="121224.E0VWN8"/>
<dbReference type="EMBL" id="AAZO01005925">
    <property type="status" value="NOT_ANNOTATED_CDS"/>
    <property type="molecule type" value="Genomic_DNA"/>
</dbReference>
<dbReference type="OMA" id="LYARHKV"/>
<dbReference type="InterPro" id="IPR020894">
    <property type="entry name" value="Cadherin_CS"/>
</dbReference>
<dbReference type="Gene3D" id="2.60.40.60">
    <property type="entry name" value="Cadherins"/>
    <property type="match status" value="5"/>
</dbReference>
<feature type="region of interest" description="Disordered" evidence="6">
    <location>
        <begin position="588"/>
        <end position="647"/>
    </location>
</feature>
<evidence type="ECO:0000256" key="7">
    <source>
        <dbReference type="SAM" id="Phobius"/>
    </source>
</evidence>
<evidence type="ECO:0000313" key="10">
    <source>
        <dbReference type="EMBL" id="EEB17794.1"/>
    </source>
</evidence>
<feature type="signal peptide" evidence="8">
    <location>
        <begin position="1"/>
        <end position="18"/>
    </location>
</feature>
<dbReference type="GO" id="GO:0034332">
    <property type="term" value="P:adherens junction organization"/>
    <property type="evidence" value="ECO:0007669"/>
    <property type="project" value="TreeGrafter"/>
</dbReference>
<feature type="domain" description="Cadherin" evidence="9">
    <location>
        <begin position="35"/>
        <end position="133"/>
    </location>
</feature>
<feature type="transmembrane region" description="Helical" evidence="7">
    <location>
        <begin position="557"/>
        <end position="581"/>
    </location>
</feature>
<evidence type="ECO:0000313" key="11">
    <source>
        <dbReference type="EnsemblMetazoa" id="PHUM489430-PA"/>
    </source>
</evidence>
<dbReference type="KEGG" id="phu:Phum_PHUM489430"/>
<feature type="compositionally biased region" description="Low complexity" evidence="6">
    <location>
        <begin position="596"/>
        <end position="615"/>
    </location>
</feature>
<accession>E0VWN8</accession>
<feature type="chain" id="PRO_5014570240" description="Cadherin domain-containing protein" evidence="8">
    <location>
        <begin position="19"/>
        <end position="708"/>
    </location>
</feature>
<dbReference type="GO" id="GO:0005509">
    <property type="term" value="F:calcium ion binding"/>
    <property type="evidence" value="ECO:0007669"/>
    <property type="project" value="UniProtKB-UniRule"/>
</dbReference>
<keyword evidence="2" id="KW-0677">Repeat</keyword>
<reference evidence="10" key="1">
    <citation type="submission" date="2007-04" db="EMBL/GenBank/DDBJ databases">
        <title>Annotation of Pediculus humanus corporis strain USDA.</title>
        <authorList>
            <person name="Kirkness E."/>
            <person name="Hannick L."/>
            <person name="Hass B."/>
            <person name="Bruggner R."/>
            <person name="Lawson D."/>
            <person name="Bidwell S."/>
            <person name="Joardar V."/>
            <person name="Caler E."/>
            <person name="Walenz B."/>
            <person name="Inman J."/>
            <person name="Schobel S."/>
            <person name="Galinsky K."/>
            <person name="Amedeo P."/>
            <person name="Strausberg R."/>
        </authorList>
    </citation>
    <scope>NUCLEOTIDE SEQUENCE</scope>
    <source>
        <strain evidence="10">USDA</strain>
    </source>
</reference>
<dbReference type="InterPro" id="IPR039808">
    <property type="entry name" value="Cadherin"/>
</dbReference>
<keyword evidence="7" id="KW-0812">Transmembrane</keyword>
<evidence type="ECO:0000256" key="1">
    <source>
        <dbReference type="ARBA" id="ARBA00004370"/>
    </source>
</evidence>
<name>E0VWN8_PEDHC</name>
<dbReference type="EMBL" id="DS235823">
    <property type="protein sequence ID" value="EEB17794.1"/>
    <property type="molecule type" value="Genomic_DNA"/>
</dbReference>
<dbReference type="SMART" id="SM00112">
    <property type="entry name" value="CA"/>
    <property type="match status" value="4"/>
</dbReference>
<dbReference type="CDD" id="cd11304">
    <property type="entry name" value="Cadherin_repeat"/>
    <property type="match status" value="4"/>
</dbReference>
<keyword evidence="7" id="KW-1133">Transmembrane helix</keyword>
<dbReference type="FunCoup" id="E0VWN8">
    <property type="interactions" value="73"/>
</dbReference>
<dbReference type="GeneID" id="8235715"/>
<evidence type="ECO:0000256" key="4">
    <source>
        <dbReference type="ARBA" id="ARBA00023136"/>
    </source>
</evidence>
<dbReference type="eggNOG" id="KOG3594">
    <property type="taxonomic scope" value="Eukaryota"/>
</dbReference>
<keyword evidence="12" id="KW-1185">Reference proteome</keyword>
<dbReference type="InterPro" id="IPR002126">
    <property type="entry name" value="Cadherin-like_dom"/>
</dbReference>
<organism>
    <name type="scientific">Pediculus humanus subsp. corporis</name>
    <name type="common">Body louse</name>
    <dbReference type="NCBI Taxonomy" id="121224"/>
    <lineage>
        <taxon>Eukaryota</taxon>
        <taxon>Metazoa</taxon>
        <taxon>Ecdysozoa</taxon>
        <taxon>Arthropoda</taxon>
        <taxon>Hexapoda</taxon>
        <taxon>Insecta</taxon>
        <taxon>Pterygota</taxon>
        <taxon>Neoptera</taxon>
        <taxon>Paraneoptera</taxon>
        <taxon>Psocodea</taxon>
        <taxon>Troctomorpha</taxon>
        <taxon>Phthiraptera</taxon>
        <taxon>Anoplura</taxon>
        <taxon>Pediculidae</taxon>
        <taxon>Pediculus</taxon>
    </lineage>
</organism>
<dbReference type="GO" id="GO:0008013">
    <property type="term" value="F:beta-catenin binding"/>
    <property type="evidence" value="ECO:0007669"/>
    <property type="project" value="TreeGrafter"/>
</dbReference>
<keyword evidence="3 5" id="KW-0106">Calcium</keyword>